<gene>
    <name evidence="1" type="ORF">BO66DRAFT_400970</name>
</gene>
<protein>
    <submittedName>
        <fullName evidence="1">Uncharacterized protein</fullName>
    </submittedName>
</protein>
<proteinExistence type="predicted"/>
<dbReference type="Proteomes" id="UP000249661">
    <property type="component" value="Unassembled WGS sequence"/>
</dbReference>
<keyword evidence="2" id="KW-1185">Reference proteome</keyword>
<dbReference type="EMBL" id="KZ824952">
    <property type="protein sequence ID" value="RAH70937.1"/>
    <property type="molecule type" value="Genomic_DNA"/>
</dbReference>
<evidence type="ECO:0000313" key="1">
    <source>
        <dbReference type="EMBL" id="RAH70937.1"/>
    </source>
</evidence>
<organism evidence="1 2">
    <name type="scientific">Aspergillus aculeatinus CBS 121060</name>
    <dbReference type="NCBI Taxonomy" id="1448322"/>
    <lineage>
        <taxon>Eukaryota</taxon>
        <taxon>Fungi</taxon>
        <taxon>Dikarya</taxon>
        <taxon>Ascomycota</taxon>
        <taxon>Pezizomycotina</taxon>
        <taxon>Eurotiomycetes</taxon>
        <taxon>Eurotiomycetidae</taxon>
        <taxon>Eurotiales</taxon>
        <taxon>Aspergillaceae</taxon>
        <taxon>Aspergillus</taxon>
        <taxon>Aspergillus subgen. Circumdati</taxon>
    </lineage>
</organism>
<reference evidence="1" key="1">
    <citation type="submission" date="2018-02" db="EMBL/GenBank/DDBJ databases">
        <title>The genomes of Aspergillus section Nigri reveals drivers in fungal speciation.</title>
        <authorList>
            <consortium name="DOE Joint Genome Institute"/>
            <person name="Vesth T.C."/>
            <person name="Nybo J."/>
            <person name="Theobald S."/>
            <person name="Brandl J."/>
            <person name="Frisvad J.C."/>
            <person name="Nielsen K.F."/>
            <person name="Lyhne E.K."/>
            <person name="Kogle M.E."/>
            <person name="Kuo A."/>
            <person name="Riley R."/>
            <person name="Clum A."/>
            <person name="Nolan M."/>
            <person name="Lipzen A."/>
            <person name="Salamov A."/>
            <person name="Henrissat B."/>
            <person name="Wiebenga A."/>
            <person name="De vries R.P."/>
            <person name="Grigoriev I.V."/>
            <person name="Mortensen U.H."/>
            <person name="Andersen M.R."/>
            <person name="Baker S.E."/>
        </authorList>
    </citation>
    <scope>NUCLEOTIDE SEQUENCE</scope>
    <source>
        <strain evidence="1">CBS 121060</strain>
    </source>
</reference>
<name>A0ACD1HBI0_9EURO</name>
<accession>A0ACD1HBI0</accession>
<evidence type="ECO:0000313" key="2">
    <source>
        <dbReference type="Proteomes" id="UP000249661"/>
    </source>
</evidence>
<sequence length="107" mass="11731">MEDSALARILPHGDIIAKEQKKNQASQFQGRRRLLATQLSLVEYSKASQQPNQTPSERVCIYEYDSRRPGDFPADSPTDSLDSGMGETSTSELLPPGSTNLGGQIYS</sequence>